<dbReference type="SUPFAM" id="SSF54277">
    <property type="entry name" value="CAD &amp; PB1 domains"/>
    <property type="match status" value="1"/>
</dbReference>
<dbReference type="OrthoDB" id="1594986at2759"/>
<dbReference type="Proteomes" id="UP000007259">
    <property type="component" value="Chromosome 21"/>
</dbReference>
<feature type="domain" description="PB1" evidence="2">
    <location>
        <begin position="1022"/>
        <end position="1115"/>
    </location>
</feature>
<name>E9AVC0_LEIMU</name>
<dbReference type="FunFam" id="3.10.20.90:FF:000405">
    <property type="entry name" value="PB1_domain_containing_protein"/>
    <property type="match status" value="1"/>
</dbReference>
<dbReference type="SMART" id="SM00666">
    <property type="entry name" value="PB1"/>
    <property type="match status" value="1"/>
</dbReference>
<feature type="region of interest" description="Disordered" evidence="1">
    <location>
        <begin position="1344"/>
        <end position="1363"/>
    </location>
</feature>
<feature type="region of interest" description="Disordered" evidence="1">
    <location>
        <begin position="965"/>
        <end position="989"/>
    </location>
</feature>
<organism evidence="3 4">
    <name type="scientific">Leishmania mexicana (strain MHOM/GT/2001/U1103)</name>
    <dbReference type="NCBI Taxonomy" id="929439"/>
    <lineage>
        <taxon>Eukaryota</taxon>
        <taxon>Discoba</taxon>
        <taxon>Euglenozoa</taxon>
        <taxon>Kinetoplastea</taxon>
        <taxon>Metakinetoplastina</taxon>
        <taxon>Trypanosomatida</taxon>
        <taxon>Trypanosomatidae</taxon>
        <taxon>Leishmaniinae</taxon>
        <taxon>Leishmania</taxon>
    </lineage>
</organism>
<dbReference type="PANTHER" id="PTHR47339:SF1">
    <property type="entry name" value="CELL DIVISION CONTROL PROTEIN 24"/>
    <property type="match status" value="1"/>
</dbReference>
<feature type="region of interest" description="Disordered" evidence="1">
    <location>
        <begin position="103"/>
        <end position="128"/>
    </location>
</feature>
<feature type="compositionally biased region" description="Low complexity" evidence="1">
    <location>
        <begin position="224"/>
        <end position="245"/>
    </location>
</feature>
<dbReference type="EMBL" id="FR799574">
    <property type="protein sequence ID" value="CBZ26902.1"/>
    <property type="molecule type" value="Genomic_DNA"/>
</dbReference>
<feature type="compositionally biased region" description="Polar residues" evidence="1">
    <location>
        <begin position="965"/>
        <end position="981"/>
    </location>
</feature>
<feature type="compositionally biased region" description="Low complexity" evidence="1">
    <location>
        <begin position="1157"/>
        <end position="1171"/>
    </location>
</feature>
<dbReference type="InterPro" id="IPR000270">
    <property type="entry name" value="PB1_dom"/>
</dbReference>
<dbReference type="Gene3D" id="3.10.20.90">
    <property type="entry name" value="Phosphatidylinositol 3-kinase Catalytic Subunit, Chain A, domain 1"/>
    <property type="match status" value="1"/>
</dbReference>
<feature type="compositionally biased region" description="Polar residues" evidence="1">
    <location>
        <begin position="198"/>
        <end position="207"/>
    </location>
</feature>
<dbReference type="Pfam" id="PF00564">
    <property type="entry name" value="PB1"/>
    <property type="match status" value="1"/>
</dbReference>
<dbReference type="InterPro" id="IPR053026">
    <property type="entry name" value="CDC42_GEF"/>
</dbReference>
<dbReference type="GeneID" id="13454024"/>
<feature type="region of interest" description="Disordered" evidence="1">
    <location>
        <begin position="1"/>
        <end position="67"/>
    </location>
</feature>
<dbReference type="PANTHER" id="PTHR47339">
    <property type="entry name" value="CELL DIVISION CONTROL PROTEIN 24"/>
    <property type="match status" value="1"/>
</dbReference>
<reference evidence="3 4" key="1">
    <citation type="journal article" date="2011" name="Genome Res.">
        <title>Chromosome and gene copy number variation allow major structural change between species and strains of Leishmania.</title>
        <authorList>
            <person name="Rogers M.B."/>
            <person name="Hilley J.D."/>
            <person name="Dickens N.J."/>
            <person name="Wilkes J."/>
            <person name="Bates P.A."/>
            <person name="Depledge D.P."/>
            <person name="Harris D."/>
            <person name="Her Y."/>
            <person name="Herzyk P."/>
            <person name="Imamura H."/>
            <person name="Otto T.D."/>
            <person name="Sanders M."/>
            <person name="Seeger K."/>
            <person name="Dujardin J.C."/>
            <person name="Berriman M."/>
            <person name="Smith D.F."/>
            <person name="Hertz-Fowler C."/>
            <person name="Mottram J.C."/>
        </authorList>
    </citation>
    <scope>NUCLEOTIDE SEQUENCE [LARGE SCALE GENOMIC DNA]</scope>
    <source>
        <strain evidence="3 4">MHOM/GT/2001/U1103</strain>
    </source>
</reference>
<dbReference type="KEGG" id="lmi:LMXM_21_1350"/>
<accession>E9AVC0</accession>
<dbReference type="PhylomeDB" id="E9AVC0"/>
<proteinExistence type="predicted"/>
<feature type="region of interest" description="Disordered" evidence="1">
    <location>
        <begin position="1411"/>
        <end position="1430"/>
    </location>
</feature>
<evidence type="ECO:0000256" key="1">
    <source>
        <dbReference type="SAM" id="MobiDB-lite"/>
    </source>
</evidence>
<evidence type="ECO:0000313" key="3">
    <source>
        <dbReference type="EMBL" id="CBZ26902.1"/>
    </source>
</evidence>
<feature type="region of interest" description="Disordered" evidence="1">
    <location>
        <begin position="1185"/>
        <end position="1221"/>
    </location>
</feature>
<dbReference type="RefSeq" id="XP_003875392.1">
    <property type="nucleotide sequence ID" value="XM_003875343.1"/>
</dbReference>
<dbReference type="OMA" id="IELFCDY"/>
<gene>
    <name evidence="3" type="ORF">LMXM_21_1350</name>
</gene>
<feature type="compositionally biased region" description="Low complexity" evidence="1">
    <location>
        <begin position="1242"/>
        <end position="1255"/>
    </location>
</feature>
<feature type="region of interest" description="Disordered" evidence="1">
    <location>
        <begin position="1435"/>
        <end position="1588"/>
    </location>
</feature>
<keyword evidence="4" id="KW-1185">Reference proteome</keyword>
<dbReference type="VEuPathDB" id="TriTrypDB:LmxM.21.1350"/>
<evidence type="ECO:0000313" key="4">
    <source>
        <dbReference type="Proteomes" id="UP000007259"/>
    </source>
</evidence>
<protein>
    <recommendedName>
        <fullName evidence="2">PB1 domain-containing protein</fullName>
    </recommendedName>
</protein>
<feature type="region of interest" description="Disordered" evidence="1">
    <location>
        <begin position="1148"/>
        <end position="1172"/>
    </location>
</feature>
<evidence type="ECO:0000259" key="2">
    <source>
        <dbReference type="SMART" id="SM00666"/>
    </source>
</evidence>
<feature type="region of interest" description="Disordered" evidence="1">
    <location>
        <begin position="1235"/>
        <end position="1269"/>
    </location>
</feature>
<dbReference type="CDD" id="cd05992">
    <property type="entry name" value="PB1"/>
    <property type="match status" value="1"/>
</dbReference>
<feature type="region of interest" description="Disordered" evidence="1">
    <location>
        <begin position="196"/>
        <end position="345"/>
    </location>
</feature>
<feature type="region of interest" description="Disordered" evidence="1">
    <location>
        <begin position="927"/>
        <end position="949"/>
    </location>
</feature>
<sequence length="1588" mass="170536">MSYGGDKARGPAAATPAPALSSNKKHGRSSGSYAKSYGRESYEKHKAKQARPLPPQEPLRQVNANAVAVPLSTEPSLRPFSPHEQAGLELSLPSSMDFDDAEVEVSPLTTPSQSYVPKHRRRQGGDRVRALQQDVAAAKVLRHTPPLPYQLQQHVDPTALPEHRRVAFSEGSGGELLQNHATGKENINIGSHAAVSPGGTTTASATPLQPMPKPASSAEVKQRTVSSASHPVTSAAATATATTASDFRRTASGHVHQRPLSLSGVATVPRQPPAPSTLTASAGRLGGATAARVPQKRIASVKSRPLTTPVRKQPPFLSNAAAETAERHESPAPTPTSAERERSPEMDTALRYQLYQMESVLDYVAEVARALGERRRCAAPPQSTKGFRASVVPTRRCGGISSSPEALDGGDMGLSDHTVRVRSDDGTVAFLPDIHQAASRLLSAFTKLEYVQLSEDVDMPLLERDVVEYSARLLRLVDGVERQLSLHEDTLVRRRLSERRYIFRAMHQLVHFIVRMAHEVVLLRDLALRHDLGQVLEAWGSFRAGVEAQAQAANGASDSNTRGKSEDASASSAPPLLQKHIIFLVAMMRGSPFFLWLEGRWFPAMRQWRKFVFEALQAASSGDIEGAIRRSRQEALRIDGLEEILRPGETITTLLREQVEQPIEELGRAFSMKRAAMAALREVLESAEATDGTLNAAQLSKVLKAAQAFTVVRRGRGSGDSKLGVSVGGDREDAELVCRAEELLARLEEADVLHRATKAALQHPAPELVTVLEHITRANELLVFWRRAHDLTSAQTALAAGRAALDAYMQRLHSGRLSENMSFMSSTNGDVSTGNSMTPSRANGGSTAAPVPWIGDGFPASFDIRSLYVAHTPGGTWSKDLSMAYRELCEVFGVLYTQRQARRDLELALARPSVDDHGTRLAVTLSFSPQVTPRRPSRDAVSPADTLRVSDEGANAHSCSLLGSTGGTVETHVSNGSTPPSQKVPKGPSAEELHRCIQQAEEAGVSGPLVEEARARLRLLDTLRLKIHFDAQTRVLPVADAAQASFHNVYKQIYEFCQTQPQRAAGAERRLRIRYEDAEGDFISLLDQQDWHMMLSELAPHGCGGVKIELFCDYPTVPGMMSNSMAVSNVDDTQRTGVESELANGDFQTETAPENSTPAGPAPATGPAAATPERRTNVFQRLASAPKVSAVTPAASGQRKPRMHPHSLGATSPQRTLLPPRTRGIGAGVVSGAVRSASPQKGGAASRAAVGAGSARGKDSSFSAVTDAAAPKTAALTAENLRRNLLHPEPLPCPEGAEAAAQEEVRRSGGQSSSDGMATVARPAAADAVGYTAASTAAPASAAVAHHPVSNSNANGDGERESSAAHLSLDMTRRWEMPSDDELQLLEIQTRVSMSTVCPDRCIEVPESMMTTASRPTEVPSRADPPRNTFTATYCSRKAERTSERGSGGVREAVSDIGEVSKAPKKRLSHSPSRPPRRWASDAFSLDDVETVCSERSRVPQQASRPKGPTSLPPRPVNAGGGGGTRTPQRVRRGARGTPTCSNLDAGDDDRNDGQGDGPNAPDVLLEEMQRMREANTRAMAQRKSSWH</sequence>
<feature type="region of interest" description="Disordered" evidence="1">
    <location>
        <begin position="1286"/>
        <end position="1318"/>
    </location>
</feature>